<accession>A0A9J6F379</accession>
<keyword evidence="4" id="KW-1185">Reference proteome</keyword>
<dbReference type="Proteomes" id="UP000821866">
    <property type="component" value="Chromosome 1"/>
</dbReference>
<reference evidence="3" key="2">
    <citation type="submission" date="2021-09" db="EMBL/GenBank/DDBJ databases">
        <authorList>
            <person name="Jia N."/>
            <person name="Wang J."/>
            <person name="Shi W."/>
            <person name="Du L."/>
            <person name="Sun Y."/>
            <person name="Zhan W."/>
            <person name="Jiang J."/>
            <person name="Wang Q."/>
            <person name="Zhang B."/>
            <person name="Ji P."/>
            <person name="Sakyi L.B."/>
            <person name="Cui X."/>
            <person name="Yuan T."/>
            <person name="Jiang B."/>
            <person name="Yang W."/>
            <person name="Lam T.T.-Y."/>
            <person name="Chang Q."/>
            <person name="Ding S."/>
            <person name="Wang X."/>
            <person name="Zhu J."/>
            <person name="Ruan X."/>
            <person name="Zhao L."/>
            <person name="Wei J."/>
            <person name="Que T."/>
            <person name="Du C."/>
            <person name="Cheng J."/>
            <person name="Dai P."/>
            <person name="Han X."/>
            <person name="Huang E."/>
            <person name="Gao Y."/>
            <person name="Liu J."/>
            <person name="Shao H."/>
            <person name="Ye R."/>
            <person name="Li L."/>
            <person name="Wei W."/>
            <person name="Wang X."/>
            <person name="Wang C."/>
            <person name="Huo Q."/>
            <person name="Li W."/>
            <person name="Guo W."/>
            <person name="Chen H."/>
            <person name="Chen S."/>
            <person name="Zhou L."/>
            <person name="Zhou L."/>
            <person name="Ni X."/>
            <person name="Tian J."/>
            <person name="Zhou Y."/>
            <person name="Sheng Y."/>
            <person name="Liu T."/>
            <person name="Pan Y."/>
            <person name="Xia L."/>
            <person name="Li J."/>
            <person name="Zhao F."/>
            <person name="Cao W."/>
        </authorList>
    </citation>
    <scope>NUCLEOTIDE SEQUENCE</scope>
    <source>
        <strain evidence="3">Rmic-2018</strain>
        <tissue evidence="3">Larvae</tissue>
    </source>
</reference>
<evidence type="ECO:0000256" key="1">
    <source>
        <dbReference type="SAM" id="MobiDB-lite"/>
    </source>
</evidence>
<feature type="transmembrane region" description="Helical" evidence="2">
    <location>
        <begin position="110"/>
        <end position="130"/>
    </location>
</feature>
<proteinExistence type="predicted"/>
<sequence length="272" mass="29599">MNRPRNSNYMKSEMAYPDAFHDYTRRILRDSPIQATPNDFDVGSTVELAPRSARGVAVHGNLSSITWVPSPAMASAMPLADDYYEHVRPMKETWTTSVYKGLRNMGTDGVAAVVTTLALCFFIGLAIWLLPTIHDQWDSNGLDAAADADAGLHLEARGMPPSSPVAEAHKKMPKIDWKITVGTRQPRNSKHTLVTTVEPIDVRKTGPVIHSNVDNAESHGGSAEGGGDDSGEPKPPWTSATEDAAGTATSERVHIRRGLPYYGHRSTRSRTA</sequence>
<dbReference type="EMBL" id="JABSTU010000001">
    <property type="protein sequence ID" value="KAH8041123.1"/>
    <property type="molecule type" value="Genomic_DNA"/>
</dbReference>
<feature type="region of interest" description="Disordered" evidence="1">
    <location>
        <begin position="206"/>
        <end position="272"/>
    </location>
</feature>
<protein>
    <submittedName>
        <fullName evidence="3">Uncharacterized protein</fullName>
    </submittedName>
</protein>
<name>A0A9J6F379_RHIMP</name>
<evidence type="ECO:0000313" key="3">
    <source>
        <dbReference type="EMBL" id="KAH8041123.1"/>
    </source>
</evidence>
<reference evidence="3" key="1">
    <citation type="journal article" date="2020" name="Cell">
        <title>Large-Scale Comparative Analyses of Tick Genomes Elucidate Their Genetic Diversity and Vector Capacities.</title>
        <authorList>
            <consortium name="Tick Genome and Microbiome Consortium (TIGMIC)"/>
            <person name="Jia N."/>
            <person name="Wang J."/>
            <person name="Shi W."/>
            <person name="Du L."/>
            <person name="Sun Y."/>
            <person name="Zhan W."/>
            <person name="Jiang J.F."/>
            <person name="Wang Q."/>
            <person name="Zhang B."/>
            <person name="Ji P."/>
            <person name="Bell-Sakyi L."/>
            <person name="Cui X.M."/>
            <person name="Yuan T.T."/>
            <person name="Jiang B.G."/>
            <person name="Yang W.F."/>
            <person name="Lam T.T."/>
            <person name="Chang Q.C."/>
            <person name="Ding S.J."/>
            <person name="Wang X.J."/>
            <person name="Zhu J.G."/>
            <person name="Ruan X.D."/>
            <person name="Zhao L."/>
            <person name="Wei J.T."/>
            <person name="Ye R.Z."/>
            <person name="Que T.C."/>
            <person name="Du C.H."/>
            <person name="Zhou Y.H."/>
            <person name="Cheng J.X."/>
            <person name="Dai P.F."/>
            <person name="Guo W.B."/>
            <person name="Han X.H."/>
            <person name="Huang E.J."/>
            <person name="Li L.F."/>
            <person name="Wei W."/>
            <person name="Gao Y.C."/>
            <person name="Liu J.Z."/>
            <person name="Shao H.Z."/>
            <person name="Wang X."/>
            <person name="Wang C.C."/>
            <person name="Yang T.C."/>
            <person name="Huo Q.B."/>
            <person name="Li W."/>
            <person name="Chen H.Y."/>
            <person name="Chen S.E."/>
            <person name="Zhou L.G."/>
            <person name="Ni X.B."/>
            <person name="Tian J.H."/>
            <person name="Sheng Y."/>
            <person name="Liu T."/>
            <person name="Pan Y.S."/>
            <person name="Xia L.Y."/>
            <person name="Li J."/>
            <person name="Zhao F."/>
            <person name="Cao W.C."/>
        </authorList>
    </citation>
    <scope>NUCLEOTIDE SEQUENCE</scope>
    <source>
        <strain evidence="3">Rmic-2018</strain>
    </source>
</reference>
<gene>
    <name evidence="3" type="ORF">HPB51_013783</name>
</gene>
<evidence type="ECO:0000256" key="2">
    <source>
        <dbReference type="SAM" id="Phobius"/>
    </source>
</evidence>
<keyword evidence="2" id="KW-0812">Transmembrane</keyword>
<dbReference type="AlphaFoldDB" id="A0A9J6F379"/>
<comment type="caution">
    <text evidence="3">The sequence shown here is derived from an EMBL/GenBank/DDBJ whole genome shotgun (WGS) entry which is preliminary data.</text>
</comment>
<keyword evidence="2" id="KW-1133">Transmembrane helix</keyword>
<evidence type="ECO:0000313" key="4">
    <source>
        <dbReference type="Proteomes" id="UP000821866"/>
    </source>
</evidence>
<keyword evidence="2" id="KW-0472">Membrane</keyword>
<organism evidence="3 4">
    <name type="scientific">Rhipicephalus microplus</name>
    <name type="common">Cattle tick</name>
    <name type="synonym">Boophilus microplus</name>
    <dbReference type="NCBI Taxonomy" id="6941"/>
    <lineage>
        <taxon>Eukaryota</taxon>
        <taxon>Metazoa</taxon>
        <taxon>Ecdysozoa</taxon>
        <taxon>Arthropoda</taxon>
        <taxon>Chelicerata</taxon>
        <taxon>Arachnida</taxon>
        <taxon>Acari</taxon>
        <taxon>Parasitiformes</taxon>
        <taxon>Ixodida</taxon>
        <taxon>Ixodoidea</taxon>
        <taxon>Ixodidae</taxon>
        <taxon>Rhipicephalinae</taxon>
        <taxon>Rhipicephalus</taxon>
        <taxon>Boophilus</taxon>
    </lineage>
</organism>